<evidence type="ECO:0000313" key="1">
    <source>
        <dbReference type="EMBL" id="MCC2210753.1"/>
    </source>
</evidence>
<dbReference type="Proteomes" id="UP001198242">
    <property type="component" value="Unassembled WGS sequence"/>
</dbReference>
<reference evidence="1 2" key="1">
    <citation type="submission" date="2021-10" db="EMBL/GenBank/DDBJ databases">
        <title>Anaerobic single-cell dispensing facilitates the cultivation of human gut bacteria.</title>
        <authorList>
            <person name="Afrizal A."/>
        </authorList>
    </citation>
    <scope>NUCLEOTIDE SEQUENCE [LARGE SCALE GENOMIC DNA]</scope>
    <source>
        <strain evidence="1 2">CLA-AA-H232</strain>
    </source>
</reference>
<name>A0AAE3DZC6_9FIRM</name>
<proteinExistence type="predicted"/>
<keyword evidence="2" id="KW-1185">Reference proteome</keyword>
<dbReference type="AlphaFoldDB" id="A0AAE3DZC6"/>
<evidence type="ECO:0000313" key="2">
    <source>
        <dbReference type="Proteomes" id="UP001198242"/>
    </source>
</evidence>
<dbReference type="InterPro" id="IPR053738">
    <property type="entry name" value="Lambda_capsid_assembly"/>
</dbReference>
<dbReference type="Gene3D" id="3.90.1690.10">
    <property type="entry name" value="phage-related protein like domain"/>
    <property type="match status" value="1"/>
</dbReference>
<evidence type="ECO:0008006" key="3">
    <source>
        <dbReference type="Google" id="ProtNLM"/>
    </source>
</evidence>
<organism evidence="1 2">
    <name type="scientific">Hominilimicola fabiformis</name>
    <dbReference type="NCBI Taxonomy" id="2885356"/>
    <lineage>
        <taxon>Bacteria</taxon>
        <taxon>Bacillati</taxon>
        <taxon>Bacillota</taxon>
        <taxon>Clostridia</taxon>
        <taxon>Eubacteriales</taxon>
        <taxon>Oscillospiraceae</taxon>
        <taxon>Hominilimicola</taxon>
    </lineage>
</organism>
<dbReference type="EMBL" id="JAJEQM010000010">
    <property type="protein sequence ID" value="MCC2210753.1"/>
    <property type="molecule type" value="Genomic_DNA"/>
</dbReference>
<sequence>MGTEVFDRIRKGKTPINVPLTNISTAYFQSKSGGATSFFPEIPVTLSRAAYYKFSKEDLLRDNVRPKPILGKVDPTVFSYDTDDYKCTPDQIIVGYDNIIQSDIERMGAKGIMNFRQNKSKVIAEQIFIHQNKTFAQQYFKKGVWGTDLTGGTSASSSSTDFVSFDNDNSSPIKFIGDCITEIKRTTGRKPNKLGLGQRVFDALINHPDVMNRVIYGGNTASPAMVTTKSLAAILGVDEVVVFDAIWNSANLGEEENTGFICDENAMLLAYATSTPMIDEPTAGYTFRWDMGTGNVLPIIEWEGDEGTYSHYIGGMIAQDMEIVCKDLGFYFQNAVTPKN</sequence>
<comment type="caution">
    <text evidence="1">The sequence shown here is derived from an EMBL/GenBank/DDBJ whole genome shotgun (WGS) entry which is preliminary data.</text>
</comment>
<dbReference type="RefSeq" id="WP_308456494.1">
    <property type="nucleotide sequence ID" value="NZ_JAJEQM010000010.1"/>
</dbReference>
<accession>A0AAE3DZC6</accession>
<protein>
    <recommendedName>
        <fullName evidence="3">Capsid protein</fullName>
    </recommendedName>
</protein>
<gene>
    <name evidence="1" type="ORF">LKE05_08120</name>
</gene>